<evidence type="ECO:0008006" key="5">
    <source>
        <dbReference type="Google" id="ProtNLM"/>
    </source>
</evidence>
<dbReference type="InterPro" id="IPR003595">
    <property type="entry name" value="Tyr_Pase_cat"/>
</dbReference>
<keyword evidence="4" id="KW-1185">Reference proteome</keyword>
<dbReference type="GO" id="GO:0004725">
    <property type="term" value="F:protein tyrosine phosphatase activity"/>
    <property type="evidence" value="ECO:0007669"/>
    <property type="project" value="InterPro"/>
</dbReference>
<dbReference type="PROSITE" id="PS00383">
    <property type="entry name" value="TYR_PHOSPHATASE_1"/>
    <property type="match status" value="1"/>
</dbReference>
<accession>A0AAU9JD74</accession>
<dbReference type="Gene3D" id="3.90.190.10">
    <property type="entry name" value="Protein tyrosine phosphatase superfamily"/>
    <property type="match status" value="1"/>
</dbReference>
<dbReference type="PRINTS" id="PR00700">
    <property type="entry name" value="PRTYPHPHTASE"/>
</dbReference>
<feature type="domain" description="Tyrosine-protein phosphatase" evidence="1">
    <location>
        <begin position="57"/>
        <end position="317"/>
    </location>
</feature>
<dbReference type="InterPro" id="IPR016130">
    <property type="entry name" value="Tyr_Pase_AS"/>
</dbReference>
<name>A0AAU9JD74_9CILI</name>
<dbReference type="Proteomes" id="UP001162131">
    <property type="component" value="Unassembled WGS sequence"/>
</dbReference>
<feature type="domain" description="Tyrosine specific protein phosphatases" evidence="2">
    <location>
        <begin position="228"/>
        <end position="308"/>
    </location>
</feature>
<evidence type="ECO:0000259" key="2">
    <source>
        <dbReference type="PROSITE" id="PS50056"/>
    </source>
</evidence>
<dbReference type="EMBL" id="CAJZBQ010000033">
    <property type="protein sequence ID" value="CAG9323127.1"/>
    <property type="molecule type" value="Genomic_DNA"/>
</dbReference>
<dbReference type="PROSITE" id="PS50056">
    <property type="entry name" value="TYR_PHOSPHATASE_2"/>
    <property type="match status" value="1"/>
</dbReference>
<dbReference type="SMART" id="SM00194">
    <property type="entry name" value="PTPc"/>
    <property type="match status" value="1"/>
</dbReference>
<gene>
    <name evidence="3" type="ORF">BSTOLATCC_MIC33029</name>
</gene>
<evidence type="ECO:0000313" key="3">
    <source>
        <dbReference type="EMBL" id="CAG9323127.1"/>
    </source>
</evidence>
<dbReference type="InterPro" id="IPR029021">
    <property type="entry name" value="Prot-tyrosine_phosphatase-like"/>
</dbReference>
<evidence type="ECO:0000313" key="4">
    <source>
        <dbReference type="Proteomes" id="UP001162131"/>
    </source>
</evidence>
<proteinExistence type="predicted"/>
<dbReference type="InterPro" id="IPR050348">
    <property type="entry name" value="Protein-Tyr_Phosphatase"/>
</dbReference>
<sequence>MEMPITLSLPSGSVLISGSLSHIPDYSFRLISRSQELLAYERGYKLSNFSIPSQRDLKQQFRILDEFMNHPFYAESFVNENSQLNRYSDVPTYRQTQVPLLSGSGFINANYINGAETPADDKLFIATQGPLPNTINDFWKMVWQENSSSIFMLVNENECECGRCEIYWPKQWETLQADNITINCIARTKYPGYIVSDLRIQMNESEIRPVRHYLFTDWPDRGIPGDTNSFNELLKQLDIEKPVRTGPIVVHCSAGVGRTGTFIALDCLKKIIDSQKTQNVDLGVSVFSVVRRLREQRILMVQTDLQYGWLYRFVQRWLS</sequence>
<evidence type="ECO:0000259" key="1">
    <source>
        <dbReference type="PROSITE" id="PS50055"/>
    </source>
</evidence>
<comment type="caution">
    <text evidence="3">The sequence shown here is derived from an EMBL/GenBank/DDBJ whole genome shotgun (WGS) entry which is preliminary data.</text>
</comment>
<dbReference type="Pfam" id="PF00102">
    <property type="entry name" value="Y_phosphatase"/>
    <property type="match status" value="1"/>
</dbReference>
<dbReference type="PROSITE" id="PS50055">
    <property type="entry name" value="TYR_PHOSPHATASE_PTP"/>
    <property type="match status" value="1"/>
</dbReference>
<organism evidence="3 4">
    <name type="scientific">Blepharisma stoltei</name>
    <dbReference type="NCBI Taxonomy" id="1481888"/>
    <lineage>
        <taxon>Eukaryota</taxon>
        <taxon>Sar</taxon>
        <taxon>Alveolata</taxon>
        <taxon>Ciliophora</taxon>
        <taxon>Postciliodesmatophora</taxon>
        <taxon>Heterotrichea</taxon>
        <taxon>Heterotrichida</taxon>
        <taxon>Blepharismidae</taxon>
        <taxon>Blepharisma</taxon>
    </lineage>
</organism>
<dbReference type="SMART" id="SM00404">
    <property type="entry name" value="PTPc_motif"/>
    <property type="match status" value="1"/>
</dbReference>
<dbReference type="InterPro" id="IPR000242">
    <property type="entry name" value="PTP_cat"/>
</dbReference>
<dbReference type="SUPFAM" id="SSF52799">
    <property type="entry name" value="(Phosphotyrosine protein) phosphatases II"/>
    <property type="match status" value="1"/>
</dbReference>
<dbReference type="AlphaFoldDB" id="A0AAU9JD74"/>
<dbReference type="CDD" id="cd00047">
    <property type="entry name" value="PTPc"/>
    <property type="match status" value="1"/>
</dbReference>
<dbReference type="PANTHER" id="PTHR19134">
    <property type="entry name" value="RECEPTOR-TYPE TYROSINE-PROTEIN PHOSPHATASE"/>
    <property type="match status" value="1"/>
</dbReference>
<dbReference type="PANTHER" id="PTHR19134:SF449">
    <property type="entry name" value="TYROSINE-PROTEIN PHOSPHATASE 1"/>
    <property type="match status" value="1"/>
</dbReference>
<dbReference type="InterPro" id="IPR000387">
    <property type="entry name" value="Tyr_Pase_dom"/>
</dbReference>
<reference evidence="3" key="1">
    <citation type="submission" date="2021-09" db="EMBL/GenBank/DDBJ databases">
        <authorList>
            <consortium name="AG Swart"/>
            <person name="Singh M."/>
            <person name="Singh A."/>
            <person name="Seah K."/>
            <person name="Emmerich C."/>
        </authorList>
    </citation>
    <scope>NUCLEOTIDE SEQUENCE</scope>
    <source>
        <strain evidence="3">ATCC30299</strain>
    </source>
</reference>
<protein>
    <recommendedName>
        <fullName evidence="5">Protein tyrosine phosphatase</fullName>
    </recommendedName>
</protein>